<reference evidence="1 2" key="2">
    <citation type="journal article" date="2016" name="Int. J. Syst. Evol. Microbiol.">
        <title>Flavisolibacter tropicus sp. nov., isolated from tropical soil.</title>
        <authorList>
            <person name="Lee J.J."/>
            <person name="Kang M.S."/>
            <person name="Kim G.S."/>
            <person name="Lee C.S."/>
            <person name="Lim S."/>
            <person name="Lee J."/>
            <person name="Roh S.H."/>
            <person name="Kang H."/>
            <person name="Ha J.M."/>
            <person name="Bae S."/>
            <person name="Jung H.Y."/>
            <person name="Kim M.K."/>
        </authorList>
    </citation>
    <scope>NUCLEOTIDE SEQUENCE [LARGE SCALE GENOMIC DNA]</scope>
    <source>
        <strain evidence="1 2">LCS9</strain>
    </source>
</reference>
<dbReference type="RefSeq" id="WP_066402371.1">
    <property type="nucleotide sequence ID" value="NZ_CP011390.1"/>
</dbReference>
<dbReference type="KEGG" id="fla:SY85_05800"/>
<sequence>MNIVATHNHSQEVRDLCHQISTLEEQFVEQFIGDGDRSLLKKIHVQIKVLKMELQYKESNIQ</sequence>
<dbReference type="AlphaFoldDB" id="A0A172TTH0"/>
<dbReference type="EMBL" id="CP011390">
    <property type="protein sequence ID" value="ANE50083.1"/>
    <property type="molecule type" value="Genomic_DNA"/>
</dbReference>
<evidence type="ECO:0000313" key="1">
    <source>
        <dbReference type="EMBL" id="ANE50083.1"/>
    </source>
</evidence>
<keyword evidence="2" id="KW-1185">Reference proteome</keyword>
<organism evidence="1 2">
    <name type="scientific">Flavisolibacter tropicus</name>
    <dbReference type="NCBI Taxonomy" id="1492898"/>
    <lineage>
        <taxon>Bacteria</taxon>
        <taxon>Pseudomonadati</taxon>
        <taxon>Bacteroidota</taxon>
        <taxon>Chitinophagia</taxon>
        <taxon>Chitinophagales</taxon>
        <taxon>Chitinophagaceae</taxon>
        <taxon>Flavisolibacter</taxon>
    </lineage>
</organism>
<proteinExistence type="predicted"/>
<name>A0A172TTH0_9BACT</name>
<reference evidence="2" key="1">
    <citation type="submission" date="2015-01" db="EMBL/GenBank/DDBJ databases">
        <title>Flavisolibacter sp./LCS9/ whole genome sequencing.</title>
        <authorList>
            <person name="Kim M.K."/>
            <person name="Srinivasan S."/>
            <person name="Lee J.-J."/>
        </authorList>
    </citation>
    <scope>NUCLEOTIDE SEQUENCE [LARGE SCALE GENOMIC DNA]</scope>
    <source>
        <strain evidence="2">LCS9</strain>
    </source>
</reference>
<accession>A0A172TTH0</accession>
<gene>
    <name evidence="1" type="ORF">SY85_05800</name>
</gene>
<evidence type="ECO:0000313" key="2">
    <source>
        <dbReference type="Proteomes" id="UP000077177"/>
    </source>
</evidence>
<dbReference type="Proteomes" id="UP000077177">
    <property type="component" value="Chromosome"/>
</dbReference>
<dbReference type="STRING" id="1492898.SY85_05800"/>
<protein>
    <submittedName>
        <fullName evidence="1">Uncharacterized protein</fullName>
    </submittedName>
</protein>